<dbReference type="RefSeq" id="WP_095030194.1">
    <property type="nucleotide sequence ID" value="NZ_NQKL01000014.1"/>
</dbReference>
<dbReference type="AlphaFoldDB" id="A0A266LR87"/>
<protein>
    <submittedName>
        <fullName evidence="1">Uncharacterized protein</fullName>
    </submittedName>
</protein>
<evidence type="ECO:0000313" key="2">
    <source>
        <dbReference type="Proteomes" id="UP000216113"/>
    </source>
</evidence>
<gene>
    <name evidence="1" type="ORF">CJF43_17140</name>
</gene>
<evidence type="ECO:0000313" key="1">
    <source>
        <dbReference type="EMBL" id="OZY40561.1"/>
    </source>
</evidence>
<accession>A0A266LR87</accession>
<dbReference type="Proteomes" id="UP000216113">
    <property type="component" value="Unassembled WGS sequence"/>
</dbReference>
<name>A0A266LR87_PSEFR</name>
<sequence length="92" mass="10363">MINKNSKIANQFLNDLGNFKNDIKPFNNISVQDVNDTVVILKNEETGKSSNYSKYDLAESIAFRLDIGIFNEQAVTKENAQSKFSELCTLLV</sequence>
<proteinExistence type="predicted"/>
<dbReference type="EMBL" id="NQKL01000014">
    <property type="protein sequence ID" value="OZY40561.1"/>
    <property type="molecule type" value="Genomic_DNA"/>
</dbReference>
<reference evidence="1 2" key="1">
    <citation type="submission" date="2017-08" db="EMBL/GenBank/DDBJ databases">
        <title>Genomic and metabolic characterisation of spoilage-associated Pseudomonas species.</title>
        <authorList>
            <person name="Stanborough T."/>
            <person name="Fegan N."/>
            <person name="Powell S.M."/>
            <person name="Singh T."/>
            <person name="Tamplin M.L."/>
            <person name="Chandry P.S."/>
        </authorList>
    </citation>
    <scope>NUCLEOTIDE SEQUENCE [LARGE SCALE GENOMIC DNA]</scope>
    <source>
        <strain evidence="1 2">F1820</strain>
    </source>
</reference>
<comment type="caution">
    <text evidence="1">The sequence shown here is derived from an EMBL/GenBank/DDBJ whole genome shotgun (WGS) entry which is preliminary data.</text>
</comment>
<organism evidence="1 2">
    <name type="scientific">Pseudomonas fragi</name>
    <dbReference type="NCBI Taxonomy" id="296"/>
    <lineage>
        <taxon>Bacteria</taxon>
        <taxon>Pseudomonadati</taxon>
        <taxon>Pseudomonadota</taxon>
        <taxon>Gammaproteobacteria</taxon>
        <taxon>Pseudomonadales</taxon>
        <taxon>Pseudomonadaceae</taxon>
        <taxon>Pseudomonas</taxon>
    </lineage>
</organism>